<dbReference type="InterPro" id="IPR001810">
    <property type="entry name" value="F-box_dom"/>
</dbReference>
<dbReference type="AlphaFoldDB" id="A0A8H6W1Z3"/>
<comment type="caution">
    <text evidence="2">The sequence shown here is derived from an EMBL/GenBank/DDBJ whole genome shotgun (WGS) entry which is preliminary data.</text>
</comment>
<sequence length="404" mass="44446">MSPNTFAALPSELLSQIFLLIVEERGSGFPGYLPIPERLLVLSSVCADWRRCALTLPRLWGYVLGMWLHTWSPMANLAIERSAPLPFSFLTYQACPHPTRLVELLEPLADPAHAARCRTFQCRVETWDELRALERVSAGEFTILESVTIESGWKHEHDAEGLPLSIFPNAPKLRTARLQAPLGVAALPWSQLTDINLHLESAKQCRDILAQCTQLVEATIFAGCWPAEEAPAAGSLHLPALEQLQLTISVPSDIPLPCDIGGWFRALQTPELWNLDLSVHSLRPDWQPGASTTGFDALQDFVTCTPSITRFAASEALTAPQVLAVLTRLPGLTQLYVGGEVDDANSLFDALVVSSAAPPLVPRLESLHISIPPDYFDEARFLACILSRWWPGDEDEDGDSEEAS</sequence>
<proteinExistence type="predicted"/>
<dbReference type="EMBL" id="JACAZE010000012">
    <property type="protein sequence ID" value="KAF7302564.1"/>
    <property type="molecule type" value="Genomic_DNA"/>
</dbReference>
<name>A0A8H6W1Z3_MYCCL</name>
<feature type="domain" description="F-box" evidence="1">
    <location>
        <begin position="7"/>
        <end position="60"/>
    </location>
</feature>
<evidence type="ECO:0000259" key="1">
    <source>
        <dbReference type="Pfam" id="PF12937"/>
    </source>
</evidence>
<accession>A0A8H6W1Z3</accession>
<organism evidence="2 3">
    <name type="scientific">Mycena chlorophos</name>
    <name type="common">Agaric fungus</name>
    <name type="synonym">Agaricus chlorophos</name>
    <dbReference type="NCBI Taxonomy" id="658473"/>
    <lineage>
        <taxon>Eukaryota</taxon>
        <taxon>Fungi</taxon>
        <taxon>Dikarya</taxon>
        <taxon>Basidiomycota</taxon>
        <taxon>Agaricomycotina</taxon>
        <taxon>Agaricomycetes</taxon>
        <taxon>Agaricomycetidae</taxon>
        <taxon>Agaricales</taxon>
        <taxon>Marasmiineae</taxon>
        <taxon>Mycenaceae</taxon>
        <taxon>Mycena</taxon>
    </lineage>
</organism>
<keyword evidence="3" id="KW-1185">Reference proteome</keyword>
<dbReference type="Gene3D" id="1.20.1280.50">
    <property type="match status" value="1"/>
</dbReference>
<evidence type="ECO:0000313" key="3">
    <source>
        <dbReference type="Proteomes" id="UP000613580"/>
    </source>
</evidence>
<dbReference type="Proteomes" id="UP000613580">
    <property type="component" value="Unassembled WGS sequence"/>
</dbReference>
<protein>
    <recommendedName>
        <fullName evidence="1">F-box domain-containing protein</fullName>
    </recommendedName>
</protein>
<reference evidence="2" key="1">
    <citation type="submission" date="2020-05" db="EMBL/GenBank/DDBJ databases">
        <title>Mycena genomes resolve the evolution of fungal bioluminescence.</title>
        <authorList>
            <person name="Tsai I.J."/>
        </authorList>
    </citation>
    <scope>NUCLEOTIDE SEQUENCE</scope>
    <source>
        <strain evidence="2">110903Hualien_Pintung</strain>
    </source>
</reference>
<dbReference type="Pfam" id="PF12937">
    <property type="entry name" value="F-box-like"/>
    <property type="match status" value="1"/>
</dbReference>
<gene>
    <name evidence="2" type="ORF">HMN09_00890900</name>
</gene>
<dbReference type="OrthoDB" id="3055914at2759"/>
<evidence type="ECO:0000313" key="2">
    <source>
        <dbReference type="EMBL" id="KAF7302564.1"/>
    </source>
</evidence>